<dbReference type="HOGENOM" id="CLU_004498_8_1_1"/>
<dbReference type="InterPro" id="IPR002937">
    <property type="entry name" value="Amino_oxidase"/>
</dbReference>
<dbReference type="PANTHER" id="PTHR10742:SF386">
    <property type="entry name" value="LYSINE-SPECIFIC HISTONE DEMETHYLASE 1A"/>
    <property type="match status" value="1"/>
</dbReference>
<dbReference type="InterPro" id="IPR050281">
    <property type="entry name" value="Flavin_monoamine_oxidase"/>
</dbReference>
<evidence type="ECO:0000259" key="3">
    <source>
        <dbReference type="Pfam" id="PF01593"/>
    </source>
</evidence>
<reference evidence="4" key="1">
    <citation type="submission" date="2015-01" db="EMBL/GenBank/DDBJ databases">
        <title>The Genome Sequence of Cladophialophora bantiana CBS 173.52.</title>
        <authorList>
            <consortium name="The Broad Institute Genomics Platform"/>
            <person name="Cuomo C."/>
            <person name="de Hoog S."/>
            <person name="Gorbushina A."/>
            <person name="Stielow B."/>
            <person name="Teixiera M."/>
            <person name="Abouelleil A."/>
            <person name="Chapman S.B."/>
            <person name="Priest M."/>
            <person name="Young S.K."/>
            <person name="Wortman J."/>
            <person name="Nusbaum C."/>
            <person name="Birren B."/>
        </authorList>
    </citation>
    <scope>NUCLEOTIDE SEQUENCE [LARGE SCALE GENOMIC DNA]</scope>
    <source>
        <strain evidence="4">CBS 173.52</strain>
    </source>
</reference>
<evidence type="ECO:0000313" key="4">
    <source>
        <dbReference type="EMBL" id="KIW97219.1"/>
    </source>
</evidence>
<dbReference type="SUPFAM" id="SSF51905">
    <property type="entry name" value="FAD/NAD(P)-binding domain"/>
    <property type="match status" value="1"/>
</dbReference>
<dbReference type="GO" id="GO:0016491">
    <property type="term" value="F:oxidoreductase activity"/>
    <property type="evidence" value="ECO:0007669"/>
    <property type="project" value="UniProtKB-KW"/>
</dbReference>
<dbReference type="Proteomes" id="UP000053789">
    <property type="component" value="Unassembled WGS sequence"/>
</dbReference>
<proteinExistence type="inferred from homology"/>
<dbReference type="GeneID" id="27695539"/>
<evidence type="ECO:0000313" key="5">
    <source>
        <dbReference type="Proteomes" id="UP000053789"/>
    </source>
</evidence>
<dbReference type="RefSeq" id="XP_016623888.1">
    <property type="nucleotide sequence ID" value="XM_016760367.1"/>
</dbReference>
<dbReference type="AlphaFoldDB" id="A0A0D2IK75"/>
<dbReference type="OrthoDB" id="4132146at2759"/>
<feature type="domain" description="Amine oxidase" evidence="3">
    <location>
        <begin position="64"/>
        <end position="570"/>
    </location>
</feature>
<keyword evidence="2" id="KW-0560">Oxidoreductase</keyword>
<dbReference type="GO" id="GO:0050660">
    <property type="term" value="F:flavin adenine dinucleotide binding"/>
    <property type="evidence" value="ECO:0007669"/>
    <property type="project" value="TreeGrafter"/>
</dbReference>
<dbReference type="SUPFAM" id="SSF54373">
    <property type="entry name" value="FAD-linked reductases, C-terminal domain"/>
    <property type="match status" value="1"/>
</dbReference>
<keyword evidence="5" id="KW-1185">Reference proteome</keyword>
<evidence type="ECO:0000256" key="1">
    <source>
        <dbReference type="ARBA" id="ARBA00005995"/>
    </source>
</evidence>
<comment type="similarity">
    <text evidence="1">Belongs to the flavin monoamine oxidase family.</text>
</comment>
<dbReference type="VEuPathDB" id="FungiDB:Z519_02611"/>
<dbReference type="InterPro" id="IPR036188">
    <property type="entry name" value="FAD/NAD-bd_sf"/>
</dbReference>
<name>A0A0D2IK75_CLAB1</name>
<dbReference type="Pfam" id="PF01593">
    <property type="entry name" value="Amino_oxidase"/>
    <property type="match status" value="1"/>
</dbReference>
<dbReference type="EMBL" id="KN846982">
    <property type="protein sequence ID" value="KIW97219.1"/>
    <property type="molecule type" value="Genomic_DNA"/>
</dbReference>
<dbReference type="GO" id="GO:0003682">
    <property type="term" value="F:chromatin binding"/>
    <property type="evidence" value="ECO:0007669"/>
    <property type="project" value="TreeGrafter"/>
</dbReference>
<evidence type="ECO:0000256" key="2">
    <source>
        <dbReference type="ARBA" id="ARBA00023002"/>
    </source>
</evidence>
<dbReference type="GO" id="GO:0006338">
    <property type="term" value="P:chromatin remodeling"/>
    <property type="evidence" value="ECO:0007669"/>
    <property type="project" value="TreeGrafter"/>
</dbReference>
<organism evidence="4 5">
    <name type="scientific">Cladophialophora bantiana (strain ATCC 10958 / CBS 173.52 / CDC B-1940 / NIH 8579)</name>
    <name type="common">Xylohypha bantiana</name>
    <dbReference type="NCBI Taxonomy" id="1442370"/>
    <lineage>
        <taxon>Eukaryota</taxon>
        <taxon>Fungi</taxon>
        <taxon>Dikarya</taxon>
        <taxon>Ascomycota</taxon>
        <taxon>Pezizomycotina</taxon>
        <taxon>Eurotiomycetes</taxon>
        <taxon>Chaetothyriomycetidae</taxon>
        <taxon>Chaetothyriales</taxon>
        <taxon>Herpotrichiellaceae</taxon>
        <taxon>Cladophialophora</taxon>
    </lineage>
</organism>
<dbReference type="Gene3D" id="1.10.10.1620">
    <property type="match status" value="1"/>
</dbReference>
<dbReference type="Gene3D" id="3.50.50.60">
    <property type="entry name" value="FAD/NAD(P)-binding domain"/>
    <property type="match status" value="1"/>
</dbReference>
<dbReference type="Gene3D" id="3.90.660.10">
    <property type="match status" value="1"/>
</dbReference>
<sequence>MTSPTVNLRAAYGKNVLHDVMLKKYQMRIPKAGASLPKAPPSRDRAPTGGWSPGPVCIIGAGSAGLATAIYIHDACVQAGVTPPTIDIYEATERSGGRVYTYQFTDTANPAKHNYYDIGAMRIPDIMTMNSTLRMIDYLKKNKGQDIIIQPYTYSDPEKREPLMYYYRTYQPSDIDKELSQLDGVIQPFMIQLAAAVSTQDWDQKFQTMCQTYDKYSTRAYLQLGNIYGTTTPINWTYEQTETAETFDTSTGLFDQAWMETICDYADFQAASAGKWYRLEDSQTKNGMQAITNAMENYLKSININIKYKSPVTSLVYNQTDIAVSTAGGQAQNYESVINTTTMGCLGRMDIDGLQLDDDVLTGIRALSYDRATKVAIKFNSDWWTPLLNKQASRNPKILGPDNNPPASSFLGGVSSTDLPISNVVYPSWQDEGSTILMISYAWAQDATRMTSLIPDYAGQTQINNQDPVAVLCMRYLAQLWRQIPGAPTLDELQNKYYQSHHAWAWANDPNTAGAFALFGPGQFSYLYPLMQQPHCRGDGSNKVGFYFAGEATSAHHAWISGAFDSAYTTVWQWAGVQDPPAPGQTNAVQQALFELPFGEGRKKHVAEMDESLLNWAIWAAEQREKGEKGK</sequence>
<protein>
    <recommendedName>
        <fullName evidence="3">Amine oxidase domain-containing protein</fullName>
    </recommendedName>
</protein>
<dbReference type="PANTHER" id="PTHR10742">
    <property type="entry name" value="FLAVIN MONOAMINE OXIDASE"/>
    <property type="match status" value="1"/>
</dbReference>
<accession>A0A0D2IK75</accession>
<gene>
    <name evidence="4" type="ORF">Z519_02611</name>
</gene>